<dbReference type="EMBL" id="ML996096">
    <property type="protein sequence ID" value="KAF2147629.1"/>
    <property type="molecule type" value="Genomic_DNA"/>
</dbReference>
<evidence type="ECO:0000256" key="3">
    <source>
        <dbReference type="SAM" id="Phobius"/>
    </source>
</evidence>
<dbReference type="OrthoDB" id="3939221at2759"/>
<dbReference type="Proteomes" id="UP000799439">
    <property type="component" value="Unassembled WGS sequence"/>
</dbReference>
<keyword evidence="3" id="KW-0812">Transmembrane</keyword>
<comment type="caution">
    <text evidence="4">The sequence shown here is derived from an EMBL/GenBank/DDBJ whole genome shotgun (WGS) entry which is preliminary data.</text>
</comment>
<name>A0A9P4MF74_9PEZI</name>
<keyword evidence="5" id="KW-1185">Reference proteome</keyword>
<evidence type="ECO:0000256" key="2">
    <source>
        <dbReference type="SAM" id="MobiDB-lite"/>
    </source>
</evidence>
<protein>
    <submittedName>
        <fullName evidence="4">Uncharacterized protein</fullName>
    </submittedName>
</protein>
<feature type="compositionally biased region" description="Basic and acidic residues" evidence="2">
    <location>
        <begin position="265"/>
        <end position="284"/>
    </location>
</feature>
<evidence type="ECO:0000256" key="1">
    <source>
        <dbReference type="SAM" id="Coils"/>
    </source>
</evidence>
<feature type="transmembrane region" description="Helical" evidence="3">
    <location>
        <begin position="168"/>
        <end position="195"/>
    </location>
</feature>
<sequence>MTSQDRENEVVEQANDQDNDRTSMTMGRPRMSRENQRDPLHVIVLYDISIFVSCGSLIAAAYGYSIVRSEVFPPVEQRQLYARYSKSPVEMFGLILFLVFNALWCGYNVRLAFRGRQHSLWGFNMLYDLFLWAFLLGTGVFNTIVVLLDRRLCDSLGDGEEYDVCEAALFKLMVGELVAVNMGMLVAVIHFVILIGRCFTLNRSTAKADSIELRRLIDEEENTLRHLIERRNQLLAENAAIESGLARSDCVNSNEQYHDRIEEYRDEFQTPHEQAPRSSEDLMDVRAPTENQVQTPNPPILAPDPIGVAGTSTQK</sequence>
<dbReference type="AlphaFoldDB" id="A0A9P4MF74"/>
<keyword evidence="1" id="KW-0175">Coiled coil</keyword>
<feature type="transmembrane region" description="Helical" evidence="3">
    <location>
        <begin position="125"/>
        <end position="148"/>
    </location>
</feature>
<feature type="transmembrane region" description="Helical" evidence="3">
    <location>
        <begin position="40"/>
        <end position="64"/>
    </location>
</feature>
<gene>
    <name evidence="4" type="ORF">K461DRAFT_325325</name>
</gene>
<feature type="coiled-coil region" evidence="1">
    <location>
        <begin position="210"/>
        <end position="237"/>
    </location>
</feature>
<keyword evidence="3" id="KW-0472">Membrane</keyword>
<keyword evidence="3" id="KW-1133">Transmembrane helix</keyword>
<evidence type="ECO:0000313" key="5">
    <source>
        <dbReference type="Proteomes" id="UP000799439"/>
    </source>
</evidence>
<feature type="transmembrane region" description="Helical" evidence="3">
    <location>
        <begin position="91"/>
        <end position="113"/>
    </location>
</feature>
<feature type="region of interest" description="Disordered" evidence="2">
    <location>
        <begin position="1"/>
        <end position="33"/>
    </location>
</feature>
<organism evidence="4 5">
    <name type="scientific">Myriangium duriaei CBS 260.36</name>
    <dbReference type="NCBI Taxonomy" id="1168546"/>
    <lineage>
        <taxon>Eukaryota</taxon>
        <taxon>Fungi</taxon>
        <taxon>Dikarya</taxon>
        <taxon>Ascomycota</taxon>
        <taxon>Pezizomycotina</taxon>
        <taxon>Dothideomycetes</taxon>
        <taxon>Dothideomycetidae</taxon>
        <taxon>Myriangiales</taxon>
        <taxon>Myriangiaceae</taxon>
        <taxon>Myriangium</taxon>
    </lineage>
</organism>
<feature type="region of interest" description="Disordered" evidence="2">
    <location>
        <begin position="265"/>
        <end position="315"/>
    </location>
</feature>
<accession>A0A9P4MF74</accession>
<evidence type="ECO:0000313" key="4">
    <source>
        <dbReference type="EMBL" id="KAF2147629.1"/>
    </source>
</evidence>
<proteinExistence type="predicted"/>
<reference evidence="4" key="1">
    <citation type="journal article" date="2020" name="Stud. Mycol.">
        <title>101 Dothideomycetes genomes: a test case for predicting lifestyles and emergence of pathogens.</title>
        <authorList>
            <person name="Haridas S."/>
            <person name="Albert R."/>
            <person name="Binder M."/>
            <person name="Bloem J."/>
            <person name="Labutti K."/>
            <person name="Salamov A."/>
            <person name="Andreopoulos B."/>
            <person name="Baker S."/>
            <person name="Barry K."/>
            <person name="Bills G."/>
            <person name="Bluhm B."/>
            <person name="Cannon C."/>
            <person name="Castanera R."/>
            <person name="Culley D."/>
            <person name="Daum C."/>
            <person name="Ezra D."/>
            <person name="Gonzalez J."/>
            <person name="Henrissat B."/>
            <person name="Kuo A."/>
            <person name="Liang C."/>
            <person name="Lipzen A."/>
            <person name="Lutzoni F."/>
            <person name="Magnuson J."/>
            <person name="Mondo S."/>
            <person name="Nolan M."/>
            <person name="Ohm R."/>
            <person name="Pangilinan J."/>
            <person name="Park H.-J."/>
            <person name="Ramirez L."/>
            <person name="Alfaro M."/>
            <person name="Sun H."/>
            <person name="Tritt A."/>
            <person name="Yoshinaga Y."/>
            <person name="Zwiers L.-H."/>
            <person name="Turgeon B."/>
            <person name="Goodwin S."/>
            <person name="Spatafora J."/>
            <person name="Crous P."/>
            <person name="Grigoriev I."/>
        </authorList>
    </citation>
    <scope>NUCLEOTIDE SEQUENCE</scope>
    <source>
        <strain evidence="4">CBS 260.36</strain>
    </source>
</reference>